<evidence type="ECO:0000256" key="1">
    <source>
        <dbReference type="SAM" id="Phobius"/>
    </source>
</evidence>
<name>A0ABT1L6F1_9GAMM</name>
<dbReference type="EMBL" id="JAKUDN010000002">
    <property type="protein sequence ID" value="MCP8352305.1"/>
    <property type="molecule type" value="Genomic_DNA"/>
</dbReference>
<feature type="transmembrane region" description="Helical" evidence="1">
    <location>
        <begin position="80"/>
        <end position="102"/>
    </location>
</feature>
<evidence type="ECO:0000313" key="3">
    <source>
        <dbReference type="Proteomes" id="UP001320768"/>
    </source>
</evidence>
<keyword evidence="1" id="KW-1133">Transmembrane helix</keyword>
<keyword evidence="1" id="KW-0472">Membrane</keyword>
<keyword evidence="3" id="KW-1185">Reference proteome</keyword>
<keyword evidence="1" id="KW-0812">Transmembrane</keyword>
<proteinExistence type="predicted"/>
<accession>A0ABT1L6F1</accession>
<dbReference type="Proteomes" id="UP001320768">
    <property type="component" value="Unassembled WGS sequence"/>
</dbReference>
<gene>
    <name evidence="2" type="ORF">MKS91_03260</name>
</gene>
<organism evidence="2 3">
    <name type="scientific">Candidatus Synchoanobacter obligatus</name>
    <dbReference type="NCBI Taxonomy" id="2919597"/>
    <lineage>
        <taxon>Bacteria</taxon>
        <taxon>Pseudomonadati</taxon>
        <taxon>Pseudomonadota</taxon>
        <taxon>Gammaproteobacteria</taxon>
        <taxon>Candidatus Comchoanobacterales</taxon>
        <taxon>Candidatus Comchoanobacteraceae</taxon>
        <taxon>Candidatus Synchoanobacter</taxon>
    </lineage>
</organism>
<protein>
    <submittedName>
        <fullName evidence="2">Uncharacterized protein</fullName>
    </submittedName>
</protein>
<dbReference type="RefSeq" id="WP_258569411.1">
    <property type="nucleotide sequence ID" value="NZ_JAKUDN010000002.1"/>
</dbReference>
<comment type="caution">
    <text evidence="2">The sequence shown here is derived from an EMBL/GenBank/DDBJ whole genome shotgun (WGS) entry which is preliminary data.</text>
</comment>
<reference evidence="2 3" key="1">
    <citation type="journal article" date="2022" name="Nat. Microbiol.">
        <title>The microbiome of a bacterivorous marine choanoflagellate contains a resource-demanding obligate bacterial associate.</title>
        <authorList>
            <person name="Needham D.M."/>
            <person name="Poirier C."/>
            <person name="Bachy C."/>
            <person name="George E.E."/>
            <person name="Wilken S."/>
            <person name="Yung C.C.M."/>
            <person name="Limardo A.J."/>
            <person name="Morando M."/>
            <person name="Sudek L."/>
            <person name="Malmstrom R.R."/>
            <person name="Keeling P.J."/>
            <person name="Santoro A.E."/>
            <person name="Worden A.Z."/>
        </authorList>
    </citation>
    <scope>NUCLEOTIDE SEQUENCE [LARGE SCALE GENOMIC DNA]</scope>
    <source>
        <strain evidence="2 3">Comchoano-2</strain>
    </source>
</reference>
<evidence type="ECO:0000313" key="2">
    <source>
        <dbReference type="EMBL" id="MCP8352305.1"/>
    </source>
</evidence>
<feature type="transmembrane region" description="Helical" evidence="1">
    <location>
        <begin position="20"/>
        <end position="47"/>
    </location>
</feature>
<sequence>MINSIYFVLSAAAKLIDFALYFTLSNIVPVIIANPLLFAIIAAAIYVSPKFRNWILDTSIYVGKTIIQTFGRAIQESTKILGAAVINMVTTTVNILIGGLIIKPAKDSYALSCTCAASLRDRAVVGINHTQENLYDAYDLCVNGFEQDYRI</sequence>